<reference evidence="1 2" key="1">
    <citation type="submission" date="2011-01" db="EMBL/GenBank/DDBJ databases">
        <title>Complete sequence of chromosome of Streptomyces flavogriseus ATCC 33331.</title>
        <authorList>
            <consortium name="US DOE Joint Genome Institute"/>
            <person name="Lucas S."/>
            <person name="Copeland A."/>
            <person name="Lapidus A."/>
            <person name="Cheng J.-F."/>
            <person name="Goodwin L."/>
            <person name="Pitluck S."/>
            <person name="Davenport K."/>
            <person name="Detter J.C."/>
            <person name="Han C."/>
            <person name="Tapia R."/>
            <person name="Land M."/>
            <person name="Hauser L."/>
            <person name="Kyrpides N."/>
            <person name="Ivanova N."/>
            <person name="Ovchinnikova G."/>
            <person name="Pagani I."/>
            <person name="Brumm P."/>
            <person name="Mead D."/>
            <person name="Woyke T."/>
        </authorList>
    </citation>
    <scope>NUCLEOTIDE SEQUENCE [LARGE SCALE GENOMIC DNA]</scope>
    <source>
        <strain evidence="2">ATCC 33331 / IAF-45CD</strain>
    </source>
</reference>
<sequence>MTTAHYLRLIDGMRSKEFPLERVSSGSGISGPGYHTTLLLGEDERSEADEADRLELRARRMAEHDALLALLTLRWGEPQMVSLWSAQERMLAGEVIADPWAEPVASCEYLLLWRTGDRWTAVVLYLEDDGPGCELGVLVTVVDPP</sequence>
<name>A0A8D4BD38_STRFA</name>
<dbReference type="OrthoDB" id="3478947at2"/>
<protein>
    <submittedName>
        <fullName evidence="1">Uncharacterized protein</fullName>
    </submittedName>
</protein>
<proteinExistence type="predicted"/>
<dbReference type="AlphaFoldDB" id="A0A8D4BD38"/>
<dbReference type="KEGG" id="sfa:Sfla_5564"/>
<dbReference type="Proteomes" id="UP000002066">
    <property type="component" value="Chromosome"/>
</dbReference>
<evidence type="ECO:0000313" key="1">
    <source>
        <dbReference type="EMBL" id="ADW06959.1"/>
    </source>
</evidence>
<gene>
    <name evidence="1" type="ordered locus">Sfla_5564</name>
</gene>
<organism evidence="1 2">
    <name type="scientific">Streptomyces pratensis (strain ATCC 33331 / IAF-45CD)</name>
    <dbReference type="NCBI Taxonomy" id="591167"/>
    <lineage>
        <taxon>Bacteria</taxon>
        <taxon>Bacillati</taxon>
        <taxon>Actinomycetota</taxon>
        <taxon>Actinomycetes</taxon>
        <taxon>Kitasatosporales</taxon>
        <taxon>Streptomycetaceae</taxon>
        <taxon>Streptomyces</taxon>
    </lineage>
</organism>
<dbReference type="EMBL" id="CP002475">
    <property type="protein sequence ID" value="ADW06959.1"/>
    <property type="molecule type" value="Genomic_DNA"/>
</dbReference>
<accession>A0A8D4BD38</accession>
<evidence type="ECO:0000313" key="2">
    <source>
        <dbReference type="Proteomes" id="UP000002066"/>
    </source>
</evidence>